<dbReference type="InterPro" id="IPR009057">
    <property type="entry name" value="Homeodomain-like_sf"/>
</dbReference>
<dbReference type="Gene3D" id="1.10.357.10">
    <property type="entry name" value="Tetracycline Repressor, domain 2"/>
    <property type="match status" value="1"/>
</dbReference>
<dbReference type="GO" id="GO:0003700">
    <property type="term" value="F:DNA-binding transcription factor activity"/>
    <property type="evidence" value="ECO:0007669"/>
    <property type="project" value="TreeGrafter"/>
</dbReference>
<dbReference type="KEGG" id="caul:KCG34_11345"/>
<sequence>MSASKSGPVRRNARSYGQSPGGLVQPHSAPGEGEGSEKSDVARRAILDATVACFAEHGWSGTNMSVIARRSRMTRGRIQYYFPTLDDLLRAAIDHLLAEWRRRYFSLISQASGPSARIEAGVNALWEVTQDPLHVAKQELEATARTNPELRVLLEQFGVENDEASVAAAKRMYPELAAYGDAAFRRARDFTMVFMEGLAIFRFSSAGSARQRELIEMLTEVIITYWKTHGVEVLEERPSVERLPVRDTAAVLDEERRIQALSLIKQAADLLSPQ</sequence>
<reference evidence="5" key="1">
    <citation type="submission" date="2021-04" db="EMBL/GenBank/DDBJ databases">
        <title>The complete genome sequence of Caulobacter sp. S6.</title>
        <authorList>
            <person name="Tang Y."/>
            <person name="Ouyang W."/>
            <person name="Liu Q."/>
            <person name="Huang B."/>
            <person name="Guo Z."/>
            <person name="Lei P."/>
        </authorList>
    </citation>
    <scope>NUCLEOTIDE SEQUENCE</scope>
    <source>
        <strain evidence="5">S6</strain>
    </source>
</reference>
<dbReference type="RefSeq" id="WP_211940459.1">
    <property type="nucleotide sequence ID" value="NZ_CP073078.1"/>
</dbReference>
<evidence type="ECO:0000256" key="1">
    <source>
        <dbReference type="ARBA" id="ARBA00023125"/>
    </source>
</evidence>
<feature type="region of interest" description="Disordered" evidence="3">
    <location>
        <begin position="1"/>
        <end position="40"/>
    </location>
</feature>
<dbReference type="InterPro" id="IPR001647">
    <property type="entry name" value="HTH_TetR"/>
</dbReference>
<dbReference type="InterPro" id="IPR050109">
    <property type="entry name" value="HTH-type_TetR-like_transc_reg"/>
</dbReference>
<evidence type="ECO:0000256" key="3">
    <source>
        <dbReference type="SAM" id="MobiDB-lite"/>
    </source>
</evidence>
<dbReference type="SUPFAM" id="SSF46689">
    <property type="entry name" value="Homeodomain-like"/>
    <property type="match status" value="1"/>
</dbReference>
<dbReference type="Pfam" id="PF00440">
    <property type="entry name" value="TetR_N"/>
    <property type="match status" value="1"/>
</dbReference>
<dbReference type="PROSITE" id="PS50977">
    <property type="entry name" value="HTH_TETR_2"/>
    <property type="match status" value="1"/>
</dbReference>
<dbReference type="Proteomes" id="UP000676409">
    <property type="component" value="Chromosome"/>
</dbReference>
<dbReference type="EMBL" id="CP073078">
    <property type="protein sequence ID" value="QUD90408.1"/>
    <property type="molecule type" value="Genomic_DNA"/>
</dbReference>
<dbReference type="GO" id="GO:0000976">
    <property type="term" value="F:transcription cis-regulatory region binding"/>
    <property type="evidence" value="ECO:0007669"/>
    <property type="project" value="TreeGrafter"/>
</dbReference>
<feature type="DNA-binding region" description="H-T-H motif" evidence="2">
    <location>
        <begin position="63"/>
        <end position="82"/>
    </location>
</feature>
<name>A0A975IWZ3_9CAUL</name>
<dbReference type="PANTHER" id="PTHR30055">
    <property type="entry name" value="HTH-TYPE TRANSCRIPTIONAL REGULATOR RUTR"/>
    <property type="match status" value="1"/>
</dbReference>
<evidence type="ECO:0000313" key="6">
    <source>
        <dbReference type="Proteomes" id="UP000676409"/>
    </source>
</evidence>
<evidence type="ECO:0000313" key="5">
    <source>
        <dbReference type="EMBL" id="QUD90408.1"/>
    </source>
</evidence>
<feature type="domain" description="HTH tetR-type" evidence="4">
    <location>
        <begin position="40"/>
        <end position="100"/>
    </location>
</feature>
<accession>A0A975IWZ3</accession>
<proteinExistence type="predicted"/>
<evidence type="ECO:0000259" key="4">
    <source>
        <dbReference type="PROSITE" id="PS50977"/>
    </source>
</evidence>
<evidence type="ECO:0000256" key="2">
    <source>
        <dbReference type="PROSITE-ProRule" id="PRU00335"/>
    </source>
</evidence>
<organism evidence="5 6">
    <name type="scientific">Phenylobacterium montanum</name>
    <dbReference type="NCBI Taxonomy" id="2823693"/>
    <lineage>
        <taxon>Bacteria</taxon>
        <taxon>Pseudomonadati</taxon>
        <taxon>Pseudomonadota</taxon>
        <taxon>Alphaproteobacteria</taxon>
        <taxon>Caulobacterales</taxon>
        <taxon>Caulobacteraceae</taxon>
        <taxon>Phenylobacterium</taxon>
    </lineage>
</organism>
<dbReference type="PANTHER" id="PTHR30055:SF226">
    <property type="entry name" value="HTH-TYPE TRANSCRIPTIONAL REGULATOR PKSA"/>
    <property type="match status" value="1"/>
</dbReference>
<gene>
    <name evidence="5" type="ORF">KCG34_11345</name>
</gene>
<keyword evidence="1 2" id="KW-0238">DNA-binding</keyword>
<keyword evidence="6" id="KW-1185">Reference proteome</keyword>
<dbReference type="AlphaFoldDB" id="A0A975IWZ3"/>
<protein>
    <submittedName>
        <fullName evidence="5">TetR family transcriptional regulator</fullName>
    </submittedName>
</protein>